<dbReference type="CDD" id="cd02219">
    <property type="entry name" value="cupin_YjlB-like"/>
    <property type="match status" value="1"/>
</dbReference>
<dbReference type="SUPFAM" id="SSF51182">
    <property type="entry name" value="RmlC-like cupins"/>
    <property type="match status" value="1"/>
</dbReference>
<dbReference type="PIRSF" id="PIRSF019307">
    <property type="entry name" value="UCP019307"/>
    <property type="match status" value="1"/>
</dbReference>
<name>A0A7M3MBV9_9BACT</name>
<dbReference type="InterPro" id="IPR011051">
    <property type="entry name" value="RmlC_Cupin_sf"/>
</dbReference>
<protein>
    <submittedName>
        <fullName evidence="2">Cupin</fullName>
    </submittedName>
</protein>
<evidence type="ECO:0000313" key="2">
    <source>
        <dbReference type="EMBL" id="TVM15802.1"/>
    </source>
</evidence>
<dbReference type="OrthoDB" id="9791759at2"/>
<feature type="domain" description="Cupin type-2" evidence="1">
    <location>
        <begin position="79"/>
        <end position="131"/>
    </location>
</feature>
<dbReference type="Proteomes" id="UP000448292">
    <property type="component" value="Unassembled WGS sequence"/>
</dbReference>
<dbReference type="InterPro" id="IPR014500">
    <property type="entry name" value="UCP019307_cupin"/>
</dbReference>
<sequence length="196" mass="21434">MPNNEQSIILDTCVLEHQGTRVLTCRLDDDGVFPNNPSLPLLVYKNVLKETGDLEAEFARRVVERGWEDRWRNGIYPLHHYHSTSHEILGIAAGTARVQFGGPTGVILELEAGDAVVIPAGVSHRNETNDPELLVVGAYPDGSFPDILTPDEDYDDDGGDDVRAAAMERIAALDIPATDPLFGPDGPLVQLWKKSP</sequence>
<dbReference type="EMBL" id="QMIE01000014">
    <property type="protein sequence ID" value="TVM15802.1"/>
    <property type="molecule type" value="Genomic_DNA"/>
</dbReference>
<dbReference type="Gene3D" id="2.60.120.10">
    <property type="entry name" value="Jelly Rolls"/>
    <property type="match status" value="1"/>
</dbReference>
<organism evidence="2 3">
    <name type="scientific">Oceanidesulfovibrio indonesiensis</name>
    <dbReference type="NCBI Taxonomy" id="54767"/>
    <lineage>
        <taxon>Bacteria</taxon>
        <taxon>Pseudomonadati</taxon>
        <taxon>Thermodesulfobacteriota</taxon>
        <taxon>Desulfovibrionia</taxon>
        <taxon>Desulfovibrionales</taxon>
        <taxon>Desulfovibrionaceae</taxon>
        <taxon>Oceanidesulfovibrio</taxon>
    </lineage>
</organism>
<evidence type="ECO:0000259" key="1">
    <source>
        <dbReference type="Pfam" id="PF07883"/>
    </source>
</evidence>
<keyword evidence="3" id="KW-1185">Reference proteome</keyword>
<dbReference type="PANTHER" id="PTHR36448">
    <property type="entry name" value="BLR7373 PROTEIN"/>
    <property type="match status" value="1"/>
</dbReference>
<dbReference type="InterPro" id="IPR013096">
    <property type="entry name" value="Cupin_2"/>
</dbReference>
<dbReference type="AlphaFoldDB" id="A0A7M3MBV9"/>
<evidence type="ECO:0000313" key="3">
    <source>
        <dbReference type="Proteomes" id="UP000448292"/>
    </source>
</evidence>
<dbReference type="Pfam" id="PF07883">
    <property type="entry name" value="Cupin_2"/>
    <property type="match status" value="1"/>
</dbReference>
<dbReference type="PANTHER" id="PTHR36448:SF2">
    <property type="entry name" value="CUPIN TYPE-1 DOMAIN-CONTAINING PROTEIN"/>
    <property type="match status" value="1"/>
</dbReference>
<accession>A0A7M3MBV9</accession>
<dbReference type="InterPro" id="IPR047121">
    <property type="entry name" value="YjiB-like"/>
</dbReference>
<gene>
    <name evidence="2" type="ORF">DPQ33_13950</name>
</gene>
<reference evidence="2 3" key="1">
    <citation type="submission" date="2018-06" db="EMBL/GenBank/DDBJ databases">
        <title>Complete genome of Desulfovibrio indonesiensis P37SLT.</title>
        <authorList>
            <person name="Crispim J.S."/>
            <person name="Vidigal P.M.P."/>
            <person name="Silva L.C.F."/>
            <person name="Laguardia C.N."/>
            <person name="Araujo L.C."/>
            <person name="Dias R.S."/>
            <person name="Sousa M.P."/>
            <person name="Paula S.O."/>
            <person name="Silva C."/>
        </authorList>
    </citation>
    <scope>NUCLEOTIDE SEQUENCE [LARGE SCALE GENOMIC DNA]</scope>
    <source>
        <strain evidence="2 3">P37SLT</strain>
    </source>
</reference>
<dbReference type="InterPro" id="IPR014710">
    <property type="entry name" value="RmlC-like_jellyroll"/>
</dbReference>
<proteinExistence type="predicted"/>
<comment type="caution">
    <text evidence="2">The sequence shown here is derived from an EMBL/GenBank/DDBJ whole genome shotgun (WGS) entry which is preliminary data.</text>
</comment>
<dbReference type="RefSeq" id="WP_144303845.1">
    <property type="nucleotide sequence ID" value="NZ_QMIE01000014.1"/>
</dbReference>